<feature type="region of interest" description="Disordered" evidence="1">
    <location>
        <begin position="40"/>
        <end position="60"/>
    </location>
</feature>
<dbReference type="KEGG" id="mcj:MCON_1260"/>
<keyword evidence="3" id="KW-1185">Reference proteome</keyword>
<sequence length="143" mass="15961">MKNIDQKCLQSKIILPNNEKIGILLNDKLTKKGKWIIGQKGKLPENMRSSPQPQPTSSVQVAYCSGDPSGEIKLASDYPGAFNAIGWQAKCTPMKAAGLRAPRYLEWVNLNRKFPVSFRLCGEPRCSDPTTEAQRNKRPYSLP</sequence>
<gene>
    <name evidence="2" type="ordered locus">MCON_1260</name>
</gene>
<reference evidence="2 3" key="1">
    <citation type="journal article" date="2011" name="J. Bacteriol.">
        <title>Complete genome sequence of Methanosaeta concilii, a specialist in aceticlastic methanogenesis.</title>
        <authorList>
            <person name="Barber R.D."/>
            <person name="Zhang L."/>
            <person name="Harnack M."/>
            <person name="Olson M.V."/>
            <person name="Kaul R."/>
            <person name="Ingram-Smith C."/>
            <person name="Smith K.S."/>
        </authorList>
    </citation>
    <scope>NUCLEOTIDE SEQUENCE [LARGE SCALE GENOMIC DNA]</scope>
    <source>
        <strain evidence="3">ATCC 5969 / DSM 3671 / JCM 10134 / NBRC 103675 / OCM 69 / GP-6</strain>
    </source>
</reference>
<name>F4C074_METSG</name>
<evidence type="ECO:0000256" key="1">
    <source>
        <dbReference type="SAM" id="MobiDB-lite"/>
    </source>
</evidence>
<dbReference type="Proteomes" id="UP000007807">
    <property type="component" value="Chromosome"/>
</dbReference>
<organism evidence="2 3">
    <name type="scientific">Methanothrix soehngenii (strain ATCC 5969 / DSM 3671 / JCM 10134 / NBRC 103675 / OCM 69 / GP-6)</name>
    <name type="common">Methanosaeta concilii</name>
    <dbReference type="NCBI Taxonomy" id="990316"/>
    <lineage>
        <taxon>Archaea</taxon>
        <taxon>Methanobacteriati</taxon>
        <taxon>Methanobacteriota</taxon>
        <taxon>Stenosarchaea group</taxon>
        <taxon>Methanomicrobia</taxon>
        <taxon>Methanotrichales</taxon>
        <taxon>Methanotrichaceae</taxon>
        <taxon>Methanothrix</taxon>
    </lineage>
</organism>
<dbReference type="GeneID" id="43447357"/>
<proteinExistence type="predicted"/>
<accession>F4C074</accession>
<feature type="compositionally biased region" description="Low complexity" evidence="1">
    <location>
        <begin position="49"/>
        <end position="60"/>
    </location>
</feature>
<evidence type="ECO:0000313" key="2">
    <source>
        <dbReference type="EMBL" id="AEB67965.1"/>
    </source>
</evidence>
<dbReference type="EMBL" id="CP002565">
    <property type="protein sequence ID" value="AEB67965.1"/>
    <property type="molecule type" value="Genomic_DNA"/>
</dbReference>
<dbReference type="RefSeq" id="WP_013719014.1">
    <property type="nucleotide sequence ID" value="NC_015416.1"/>
</dbReference>
<dbReference type="InParanoid" id="F4C074"/>
<dbReference type="AlphaFoldDB" id="F4C074"/>
<dbReference type="HOGENOM" id="CLU_1801679_0_0_2"/>
<protein>
    <submittedName>
        <fullName evidence="2">Uncharacterized protein</fullName>
    </submittedName>
</protein>
<evidence type="ECO:0000313" key="3">
    <source>
        <dbReference type="Proteomes" id="UP000007807"/>
    </source>
</evidence>